<evidence type="ECO:0000313" key="2">
    <source>
        <dbReference type="Proteomes" id="UP000824192"/>
    </source>
</evidence>
<protein>
    <submittedName>
        <fullName evidence="1">Uncharacterized protein</fullName>
    </submittedName>
</protein>
<name>A0A9D1RTK9_9FIRM</name>
<sequence length="159" mass="17654">MNEKKRAKRWVVAAVLLGVAVLCALWAWHNTGTRPIPTENAHVGTISILTKKDGVQNRWSLSGDDLTPEMEEALFQCMGRYSMSKGTISTGNMEITDPYLHISIWVLPEEGPSYQVNLSSNEHYCWVTLDGKAHRISDGAALLEEVQALPWMAEAGITE</sequence>
<dbReference type="EMBL" id="DXGA01000046">
    <property type="protein sequence ID" value="HIW93340.1"/>
    <property type="molecule type" value="Genomic_DNA"/>
</dbReference>
<dbReference type="Proteomes" id="UP000824192">
    <property type="component" value="Unassembled WGS sequence"/>
</dbReference>
<dbReference type="AlphaFoldDB" id="A0A9D1RTK9"/>
<accession>A0A9D1RTK9</accession>
<evidence type="ECO:0000313" key="1">
    <source>
        <dbReference type="EMBL" id="HIW93340.1"/>
    </source>
</evidence>
<organism evidence="1 2">
    <name type="scientific">Candidatus Flavonifractor merdipullorum</name>
    <dbReference type="NCBI Taxonomy" id="2838590"/>
    <lineage>
        <taxon>Bacteria</taxon>
        <taxon>Bacillati</taxon>
        <taxon>Bacillota</taxon>
        <taxon>Clostridia</taxon>
        <taxon>Eubacteriales</taxon>
        <taxon>Oscillospiraceae</taxon>
        <taxon>Flavonifractor</taxon>
    </lineage>
</organism>
<gene>
    <name evidence="1" type="ORF">H9868_02240</name>
</gene>
<reference evidence="1" key="1">
    <citation type="journal article" date="2021" name="PeerJ">
        <title>Extensive microbial diversity within the chicken gut microbiome revealed by metagenomics and culture.</title>
        <authorList>
            <person name="Gilroy R."/>
            <person name="Ravi A."/>
            <person name="Getino M."/>
            <person name="Pursley I."/>
            <person name="Horton D.L."/>
            <person name="Alikhan N.F."/>
            <person name="Baker D."/>
            <person name="Gharbi K."/>
            <person name="Hall N."/>
            <person name="Watson M."/>
            <person name="Adriaenssens E.M."/>
            <person name="Foster-Nyarko E."/>
            <person name="Jarju S."/>
            <person name="Secka A."/>
            <person name="Antonio M."/>
            <person name="Oren A."/>
            <person name="Chaudhuri R.R."/>
            <person name="La Ragione R."/>
            <person name="Hildebrand F."/>
            <person name="Pallen M.J."/>
        </authorList>
    </citation>
    <scope>NUCLEOTIDE SEQUENCE</scope>
    <source>
        <strain evidence="1">ChiGjej6B6-1540</strain>
    </source>
</reference>
<proteinExistence type="predicted"/>
<reference evidence="1" key="2">
    <citation type="submission" date="2021-04" db="EMBL/GenBank/DDBJ databases">
        <authorList>
            <person name="Gilroy R."/>
        </authorList>
    </citation>
    <scope>NUCLEOTIDE SEQUENCE</scope>
    <source>
        <strain evidence="1">ChiGjej6B6-1540</strain>
    </source>
</reference>
<comment type="caution">
    <text evidence="1">The sequence shown here is derived from an EMBL/GenBank/DDBJ whole genome shotgun (WGS) entry which is preliminary data.</text>
</comment>